<accession>X1QE39</accession>
<gene>
    <name evidence="2" type="ORF">S06H3_56511</name>
</gene>
<evidence type="ECO:0000259" key="1">
    <source>
        <dbReference type="Pfam" id="PF01948"/>
    </source>
</evidence>
<dbReference type="SUPFAM" id="SSF54893">
    <property type="entry name" value="Aspartate carbamoyltransferase, Regulatory-chain, N-terminal domain"/>
    <property type="match status" value="1"/>
</dbReference>
<dbReference type="Gene3D" id="3.30.70.140">
    <property type="entry name" value="Aspartate carbamoyltransferase regulatory subunit, N-terminal domain"/>
    <property type="match status" value="1"/>
</dbReference>
<comment type="caution">
    <text evidence="2">The sequence shown here is derived from an EMBL/GenBank/DDBJ whole genome shotgun (WGS) entry which is preliminary data.</text>
</comment>
<organism evidence="2">
    <name type="scientific">marine sediment metagenome</name>
    <dbReference type="NCBI Taxonomy" id="412755"/>
    <lineage>
        <taxon>unclassified sequences</taxon>
        <taxon>metagenomes</taxon>
        <taxon>ecological metagenomes</taxon>
    </lineage>
</organism>
<name>X1QE39_9ZZZZ</name>
<dbReference type="EMBL" id="BARV01036354">
    <property type="protein sequence ID" value="GAI53081.1"/>
    <property type="molecule type" value="Genomic_DNA"/>
</dbReference>
<dbReference type="Pfam" id="PF01948">
    <property type="entry name" value="PyrI"/>
    <property type="match status" value="1"/>
</dbReference>
<feature type="non-terminal residue" evidence="2">
    <location>
        <position position="65"/>
    </location>
</feature>
<dbReference type="AlphaFoldDB" id="X1QE39"/>
<proteinExistence type="predicted"/>
<dbReference type="InterPro" id="IPR036793">
    <property type="entry name" value="Asp_carbatrfase_reg_N_sf"/>
</dbReference>
<evidence type="ECO:0000313" key="2">
    <source>
        <dbReference type="EMBL" id="GAI53081.1"/>
    </source>
</evidence>
<protein>
    <recommendedName>
        <fullName evidence="1">Aspartate carbamoyltransferase regulatory subunit N-terminal domain-containing protein</fullName>
    </recommendedName>
</protein>
<sequence length="65" mass="6867">MEKIGKIKDGITIDHIVAGKALDVIKSLGVTPEAGNPIIVVMNAKSAKMGKKGHHKVGKRGVRPK</sequence>
<reference evidence="2" key="1">
    <citation type="journal article" date="2014" name="Front. Microbiol.">
        <title>High frequency of phylogenetically diverse reductive dehalogenase-homologous genes in deep subseafloor sedimentary metagenomes.</title>
        <authorList>
            <person name="Kawai M."/>
            <person name="Futagami T."/>
            <person name="Toyoda A."/>
            <person name="Takaki Y."/>
            <person name="Nishi S."/>
            <person name="Hori S."/>
            <person name="Arai W."/>
            <person name="Tsubouchi T."/>
            <person name="Morono Y."/>
            <person name="Uchiyama I."/>
            <person name="Ito T."/>
            <person name="Fujiyama A."/>
            <person name="Inagaki F."/>
            <person name="Takami H."/>
        </authorList>
    </citation>
    <scope>NUCLEOTIDE SEQUENCE</scope>
    <source>
        <strain evidence="2">Expedition CK06-06</strain>
    </source>
</reference>
<dbReference type="InterPro" id="IPR020545">
    <property type="entry name" value="Asp_carbamoyltransf_reg_N"/>
</dbReference>
<feature type="domain" description="Aspartate carbamoyltransferase regulatory subunit N-terminal" evidence="1">
    <location>
        <begin position="3"/>
        <end position="60"/>
    </location>
</feature>